<keyword evidence="3" id="KW-1185">Reference proteome</keyword>
<dbReference type="GeneID" id="22277180"/>
<protein>
    <submittedName>
        <fullName evidence="2">Uncharacterized protein</fullName>
    </submittedName>
</protein>
<sequence>MEQYTGIILPHLEEFRQQQHQPQQPEADWVNPEIPGPSVKMCSHTNVQSHQPQQPEADWVNPGDTGTVCGME</sequence>
<dbReference type="KEGG" id="vg:22277180"/>
<evidence type="ECO:0000313" key="3">
    <source>
        <dbReference type="Proteomes" id="UP000029366"/>
    </source>
</evidence>
<feature type="region of interest" description="Disordered" evidence="1">
    <location>
        <begin position="16"/>
        <end position="72"/>
    </location>
</feature>
<feature type="compositionally biased region" description="Polar residues" evidence="1">
    <location>
        <begin position="43"/>
        <end position="54"/>
    </location>
</feature>
<evidence type="ECO:0000313" key="2">
    <source>
        <dbReference type="EMBL" id="AHZ95182.1"/>
    </source>
</evidence>
<name>A0A088CC17_9CAUD</name>
<reference evidence="2 3" key="1">
    <citation type="journal article" date="2014" name="Emerg. Infect. Dis.">
        <title>Clinical Isolates of Shiga Toxin 1a-Producing Shigella flexneri with an Epidemiological Link to Recent Travel to Hispaniola.</title>
        <authorList>
            <person name="Gray M.D."/>
            <person name="Lampel K.A."/>
            <person name="Strockbine N.A."/>
            <person name="Fernandez R.E."/>
            <person name="Melton-Celsa A.R."/>
            <person name="Maurelli A.T."/>
        </authorList>
    </citation>
    <scope>NUCLEOTIDE SEQUENCE [LARGE SCALE GENOMIC DNA]</scope>
</reference>
<dbReference type="OrthoDB" id="34897at10239"/>
<proteinExistence type="predicted"/>
<dbReference type="Proteomes" id="UP000029366">
    <property type="component" value="Segment"/>
</dbReference>
<accession>A0A088CC17</accession>
<organism evidence="2 3">
    <name type="scientific">Shigella phage POCJ13</name>
    <dbReference type="NCBI Taxonomy" id="1498227"/>
    <lineage>
        <taxon>Viruses</taxon>
        <taxon>Duplodnaviria</taxon>
        <taxon>Heunggongvirae</taxon>
        <taxon>Uroviricota</taxon>
        <taxon>Caudoviricetes</taxon>
        <taxon>Sepvirinae</taxon>
        <taxon>Diegovirus</taxon>
        <taxon>Diegovirus POCJ13</taxon>
    </lineage>
</organism>
<dbReference type="RefSeq" id="YP_009100237.1">
    <property type="nucleotide sequence ID" value="NC_025434.1"/>
</dbReference>
<dbReference type="EMBL" id="KJ603229">
    <property type="protein sequence ID" value="AHZ95182.1"/>
    <property type="molecule type" value="Genomic_DNA"/>
</dbReference>
<evidence type="ECO:0000256" key="1">
    <source>
        <dbReference type="SAM" id="MobiDB-lite"/>
    </source>
</evidence>